<accession>A0AAE3IJN5</accession>
<gene>
    <name evidence="1" type="ORF">OD355_02190</name>
</gene>
<protein>
    <recommendedName>
        <fullName evidence="3">Magnesium citrate secondary transporter</fullName>
    </recommendedName>
</protein>
<keyword evidence="2" id="KW-1185">Reference proteome</keyword>
<proteinExistence type="predicted"/>
<dbReference type="RefSeq" id="WP_263036808.1">
    <property type="nucleotide sequence ID" value="NZ_JAOTPL010000002.1"/>
</dbReference>
<name>A0AAE3IJN5_9BACT</name>
<comment type="caution">
    <text evidence="1">The sequence shown here is derived from an EMBL/GenBank/DDBJ whole genome shotgun (WGS) entry which is preliminary data.</text>
</comment>
<evidence type="ECO:0000313" key="1">
    <source>
        <dbReference type="EMBL" id="MCU7693322.1"/>
    </source>
</evidence>
<evidence type="ECO:0000313" key="2">
    <source>
        <dbReference type="Proteomes" id="UP001209317"/>
    </source>
</evidence>
<evidence type="ECO:0008006" key="3">
    <source>
        <dbReference type="Google" id="ProtNLM"/>
    </source>
</evidence>
<reference evidence="1" key="1">
    <citation type="submission" date="2022-10" db="EMBL/GenBank/DDBJ databases">
        <authorList>
            <person name="Kim H.S."/>
            <person name="Kim J.-S."/>
            <person name="Suh M.K."/>
            <person name="Eom M.K."/>
            <person name="Lee J.-S."/>
        </authorList>
    </citation>
    <scope>NUCLEOTIDE SEQUENCE</scope>
    <source>
        <strain evidence="1">LIP-5</strain>
    </source>
</reference>
<dbReference type="AlphaFoldDB" id="A0AAE3IJN5"/>
<sequence length="104" mass="12484">MVLFVLHQLIQRIPALSFPLLNNYLDPLLFMPILLHGVAWERSWLLKRKTKLKWYEIVLWTLVTMVLFEYILPKYDERFISDPVDVVMYTAGSILYDCFGRFKE</sequence>
<dbReference type="Proteomes" id="UP001209317">
    <property type="component" value="Unassembled WGS sequence"/>
</dbReference>
<dbReference type="EMBL" id="JAOTPL010000002">
    <property type="protein sequence ID" value="MCU7693322.1"/>
    <property type="molecule type" value="Genomic_DNA"/>
</dbReference>
<organism evidence="1 2">
    <name type="scientific">Haoranjiania flava</name>
    <dbReference type="NCBI Taxonomy" id="1856322"/>
    <lineage>
        <taxon>Bacteria</taxon>
        <taxon>Pseudomonadati</taxon>
        <taxon>Bacteroidota</taxon>
        <taxon>Chitinophagia</taxon>
        <taxon>Chitinophagales</taxon>
        <taxon>Chitinophagaceae</taxon>
        <taxon>Haoranjiania</taxon>
    </lineage>
</organism>